<keyword evidence="5" id="KW-0863">Zinc-finger</keyword>
<dbReference type="Gene3D" id="3.10.20.870">
    <property type="entry name" value="PFU (PLAA family ubiquitin binding), C-terminal domain"/>
    <property type="match status" value="1"/>
</dbReference>
<dbReference type="PANTHER" id="PTHR19849">
    <property type="entry name" value="PHOSPHOLIPASE A-2-ACTIVATING PROTEIN"/>
    <property type="match status" value="1"/>
</dbReference>
<dbReference type="Gene3D" id="2.130.10.10">
    <property type="entry name" value="YVTN repeat-like/Quinoprotein amine dehydrogenase"/>
    <property type="match status" value="2"/>
</dbReference>
<keyword evidence="3" id="KW-0677">Repeat</keyword>
<feature type="region of interest" description="Disordered" evidence="6">
    <location>
        <begin position="582"/>
        <end position="610"/>
    </location>
</feature>
<dbReference type="PANTHER" id="PTHR19849:SF0">
    <property type="entry name" value="PHOSPHOLIPASE A-2-ACTIVATING PROTEIN"/>
    <property type="match status" value="1"/>
</dbReference>
<evidence type="ECO:0000313" key="10">
    <source>
        <dbReference type="Proteomes" id="UP000199069"/>
    </source>
</evidence>
<dbReference type="GO" id="GO:0005634">
    <property type="term" value="C:nucleus"/>
    <property type="evidence" value="ECO:0007669"/>
    <property type="project" value="TreeGrafter"/>
</dbReference>
<dbReference type="InterPro" id="IPR036322">
    <property type="entry name" value="WD40_repeat_dom_sf"/>
</dbReference>
<dbReference type="SMART" id="SM00320">
    <property type="entry name" value="WD40"/>
    <property type="match status" value="5"/>
</dbReference>
<evidence type="ECO:0000259" key="8">
    <source>
        <dbReference type="PROSITE" id="PS51394"/>
    </source>
</evidence>
<feature type="region of interest" description="Disordered" evidence="6">
    <location>
        <begin position="291"/>
        <end position="312"/>
    </location>
</feature>
<dbReference type="EMBL" id="CWKI01000007">
    <property type="protein sequence ID" value="CTR08152.1"/>
    <property type="molecule type" value="Genomic_DNA"/>
</dbReference>
<dbReference type="GO" id="GO:0043130">
    <property type="term" value="F:ubiquitin binding"/>
    <property type="evidence" value="ECO:0007669"/>
    <property type="project" value="TreeGrafter"/>
</dbReference>
<dbReference type="InterPro" id="IPR000571">
    <property type="entry name" value="Znf_CCCH"/>
</dbReference>
<dbReference type="Proteomes" id="UP000199069">
    <property type="component" value="Unassembled WGS sequence"/>
</dbReference>
<sequence>MTATFPSSPEPSGPTLPPYRLSALLQAHTSDVRSLAVAPPPISPRLFSASRDGSARSWVQNEGGGWTQEREWTEGHEGFVNAVCFVPAVEGEEDKAGYLATSGSDSLIQLYSLSSPSSSPVQTLLGHAHNVSCADSRIRLFEGDKLRHLFKGHEGPVRSLCVLLPEEADSTMFASGSNDGTIRLWDWRTGHALSILGQQGSFVYSLTAIPSLAGGGLASSGEDGIIKIWNEKGKEEQQVLVPALSVWTLATLPNGDLACGCSDHMIWIFTRDEKWLAHEETRRMYEERLESMRASKAPATPKPRVEGPATLEQPGKAEGEVKLIQINEQPVKAYQWDGTSWVELGEVVDPASAASATPAVPSQPREKMLHDGVEYDYVFQIDIKEDEPPISLPFNLEDDPHATAAAFVEAHSLPSSYVERIVEFEDKLSAEARFVDLLDLAKRASSPCLPSFSLSLSFCSLASITLATLDTPAPMFTAYTPRHACPDSPASSRSSEDRFDFHFGSPSSSSTSLDDFDAHYDDEWCHLRRRQDALVHRLLDREKQHGKEVEAWSVRCQTLEMEVKRLAALVLGVERERDEARAQLARSAAQGPLAPAPVSRPTQPSAAKPIPVIDESKPMSRQNPPPCNSFYLLGHCNVPRCRYEHRYELNAEQIEEMRRGAKHHICNAIKNGLACPEGEACIFGHACPKGPACSRERCAFNDEQHRVLPLSRPPLRRR</sequence>
<accession>A0A0K3CHN8</accession>
<feature type="repeat" description="WD" evidence="4">
    <location>
        <begin position="150"/>
        <end position="195"/>
    </location>
</feature>
<dbReference type="PROSITE" id="PS50082">
    <property type="entry name" value="WD_REPEATS_2"/>
    <property type="match status" value="2"/>
</dbReference>
<dbReference type="SUPFAM" id="SSF50978">
    <property type="entry name" value="WD40 repeat-like"/>
    <property type="match status" value="1"/>
</dbReference>
<evidence type="ECO:0000313" key="9">
    <source>
        <dbReference type="EMBL" id="CTR08152.1"/>
    </source>
</evidence>
<dbReference type="Pfam" id="PF09070">
    <property type="entry name" value="PFU"/>
    <property type="match status" value="1"/>
</dbReference>
<reference evidence="9 10" key="1">
    <citation type="submission" date="2015-07" db="EMBL/GenBank/DDBJ databases">
        <authorList>
            <person name="Cajimat M.N.B."/>
            <person name="Milazzo M.L."/>
            <person name="Fulhorst C.F."/>
        </authorList>
    </citation>
    <scope>NUCLEOTIDE SEQUENCE [LARGE SCALE GENOMIC DNA]</scope>
    <source>
        <strain evidence="9">Single colony</strain>
    </source>
</reference>
<feature type="domain" description="PFU" evidence="8">
    <location>
        <begin position="333"/>
        <end position="439"/>
    </location>
</feature>
<dbReference type="GO" id="GO:0005737">
    <property type="term" value="C:cytoplasm"/>
    <property type="evidence" value="ECO:0007669"/>
    <property type="project" value="TreeGrafter"/>
</dbReference>
<feature type="repeat" description="WD" evidence="4">
    <location>
        <begin position="25"/>
        <end position="58"/>
    </location>
</feature>
<evidence type="ECO:0000259" key="7">
    <source>
        <dbReference type="PROSITE" id="PS50103"/>
    </source>
</evidence>
<organism evidence="9 10">
    <name type="scientific">Rhodotorula toruloides</name>
    <name type="common">Yeast</name>
    <name type="synonym">Rhodosporidium toruloides</name>
    <dbReference type="NCBI Taxonomy" id="5286"/>
    <lineage>
        <taxon>Eukaryota</taxon>
        <taxon>Fungi</taxon>
        <taxon>Dikarya</taxon>
        <taxon>Basidiomycota</taxon>
        <taxon>Pucciniomycotina</taxon>
        <taxon>Microbotryomycetes</taxon>
        <taxon>Sporidiobolales</taxon>
        <taxon>Sporidiobolaceae</taxon>
        <taxon>Rhodotorula</taxon>
    </lineage>
</organism>
<dbReference type="PROSITE" id="PS51394">
    <property type="entry name" value="PFU"/>
    <property type="match status" value="1"/>
</dbReference>
<protein>
    <submittedName>
        <fullName evidence="9">BY PROTMAP: gi|342320424|gb|EGU12364.1| Phospholipase A-2-activating protein [Rhodotorula glutinis ATCC 204091]</fullName>
    </submittedName>
</protein>
<evidence type="ECO:0000256" key="6">
    <source>
        <dbReference type="SAM" id="MobiDB-lite"/>
    </source>
</evidence>
<feature type="domain" description="C3H1-type" evidence="7">
    <location>
        <begin position="621"/>
        <end position="648"/>
    </location>
</feature>
<gene>
    <name evidence="9" type="primary">FGENESH: predicted gene_7.398</name>
    <name evidence="9" type="ORF">BN2166_0040130</name>
</gene>
<name>A0A0K3CHN8_RHOTO</name>
<dbReference type="GO" id="GO:0043161">
    <property type="term" value="P:proteasome-mediated ubiquitin-dependent protein catabolic process"/>
    <property type="evidence" value="ECO:0007669"/>
    <property type="project" value="TreeGrafter"/>
</dbReference>
<keyword evidence="1" id="KW-0963">Cytoplasm</keyword>
<keyword evidence="10" id="KW-1185">Reference proteome</keyword>
<feature type="zinc finger region" description="C3H1-type" evidence="5">
    <location>
        <begin position="621"/>
        <end position="648"/>
    </location>
</feature>
<dbReference type="Pfam" id="PF00400">
    <property type="entry name" value="WD40"/>
    <property type="match status" value="3"/>
</dbReference>
<dbReference type="GO" id="GO:0010992">
    <property type="term" value="P:ubiquitin recycling"/>
    <property type="evidence" value="ECO:0007669"/>
    <property type="project" value="TreeGrafter"/>
</dbReference>
<dbReference type="PROSITE" id="PS50294">
    <property type="entry name" value="WD_REPEATS_REGION"/>
    <property type="match status" value="1"/>
</dbReference>
<evidence type="ECO:0000256" key="5">
    <source>
        <dbReference type="PROSITE-ProRule" id="PRU00723"/>
    </source>
</evidence>
<proteinExistence type="predicted"/>
<dbReference type="InterPro" id="IPR001680">
    <property type="entry name" value="WD40_rpt"/>
</dbReference>
<evidence type="ECO:0000256" key="1">
    <source>
        <dbReference type="ARBA" id="ARBA00022490"/>
    </source>
</evidence>
<dbReference type="AlphaFoldDB" id="A0A0K3CHN8"/>
<evidence type="ECO:0000256" key="3">
    <source>
        <dbReference type="ARBA" id="ARBA00022737"/>
    </source>
</evidence>
<keyword evidence="5" id="KW-0479">Metal-binding</keyword>
<dbReference type="InterPro" id="IPR038122">
    <property type="entry name" value="PFU_sf"/>
</dbReference>
<dbReference type="InterPro" id="IPR015943">
    <property type="entry name" value="WD40/YVTN_repeat-like_dom_sf"/>
</dbReference>
<keyword evidence="2 4" id="KW-0853">WD repeat</keyword>
<evidence type="ECO:0000256" key="4">
    <source>
        <dbReference type="PROSITE-ProRule" id="PRU00221"/>
    </source>
</evidence>
<dbReference type="InterPro" id="IPR015155">
    <property type="entry name" value="PFU"/>
</dbReference>
<evidence type="ECO:0000256" key="2">
    <source>
        <dbReference type="ARBA" id="ARBA00022574"/>
    </source>
</evidence>
<keyword evidence="5" id="KW-0862">Zinc</keyword>
<dbReference type="GO" id="GO:0008270">
    <property type="term" value="F:zinc ion binding"/>
    <property type="evidence" value="ECO:0007669"/>
    <property type="project" value="UniProtKB-KW"/>
</dbReference>
<dbReference type="STRING" id="5286.A0A0K3CHN8"/>
<dbReference type="PROSITE" id="PS50103">
    <property type="entry name" value="ZF_C3H1"/>
    <property type="match status" value="1"/>
</dbReference>